<feature type="compositionally biased region" description="Polar residues" evidence="1">
    <location>
        <begin position="1"/>
        <end position="15"/>
    </location>
</feature>
<name>A0A2G8JP13_STIJA</name>
<evidence type="ECO:0000313" key="3">
    <source>
        <dbReference type="Proteomes" id="UP000230750"/>
    </source>
</evidence>
<comment type="caution">
    <text evidence="2">The sequence shown here is derived from an EMBL/GenBank/DDBJ whole genome shotgun (WGS) entry which is preliminary data.</text>
</comment>
<evidence type="ECO:0000256" key="1">
    <source>
        <dbReference type="SAM" id="MobiDB-lite"/>
    </source>
</evidence>
<feature type="region of interest" description="Disordered" evidence="1">
    <location>
        <begin position="276"/>
        <end position="313"/>
    </location>
</feature>
<reference evidence="2 3" key="1">
    <citation type="journal article" date="2017" name="PLoS Biol.">
        <title>The sea cucumber genome provides insights into morphological evolution and visceral regeneration.</title>
        <authorList>
            <person name="Zhang X."/>
            <person name="Sun L."/>
            <person name="Yuan J."/>
            <person name="Sun Y."/>
            <person name="Gao Y."/>
            <person name="Zhang L."/>
            <person name="Li S."/>
            <person name="Dai H."/>
            <person name="Hamel J.F."/>
            <person name="Liu C."/>
            <person name="Yu Y."/>
            <person name="Liu S."/>
            <person name="Lin W."/>
            <person name="Guo K."/>
            <person name="Jin S."/>
            <person name="Xu P."/>
            <person name="Storey K.B."/>
            <person name="Huan P."/>
            <person name="Zhang T."/>
            <person name="Zhou Y."/>
            <person name="Zhang J."/>
            <person name="Lin C."/>
            <person name="Li X."/>
            <person name="Xing L."/>
            <person name="Huo D."/>
            <person name="Sun M."/>
            <person name="Wang L."/>
            <person name="Mercier A."/>
            <person name="Li F."/>
            <person name="Yang H."/>
            <person name="Xiang J."/>
        </authorList>
    </citation>
    <scope>NUCLEOTIDE SEQUENCE [LARGE SCALE GENOMIC DNA]</scope>
    <source>
        <strain evidence="2">Shaxun</strain>
        <tissue evidence="2">Muscle</tissue>
    </source>
</reference>
<keyword evidence="3" id="KW-1185">Reference proteome</keyword>
<sequence>MDPNSPGSNGESPLSNGFEADPEVKAFLQELDQKIKERGSKSGSVDNISVFTGSKESLAVSDTMFSSKLTEAVLDENSNIKLNSIFRDSMDSVMTEDSRRGCSSDPGDSDHLMESFEWEHSFTFSMYQETGSKIPDFSPDGKDADKTLESNFKNFDLDEALTYSLSYPLEKAKSTSLSSESFIWSEGSINSDRRLDSTGKSVDELLSELDISADLLSKSTLKRPETLVPSIDQIKSESLPRSDGNVSDYKVSYNRDINTWTAFAMVHIGGSDSNLSRCSGVSDGASHTSSKSNNKLFSPKDSLSKANTAETRT</sequence>
<proteinExistence type="predicted"/>
<evidence type="ECO:0000313" key="2">
    <source>
        <dbReference type="EMBL" id="PIK37470.1"/>
    </source>
</evidence>
<dbReference type="Proteomes" id="UP000230750">
    <property type="component" value="Unassembled WGS sequence"/>
</dbReference>
<gene>
    <name evidence="2" type="ORF">BSL78_25695</name>
</gene>
<feature type="region of interest" description="Disordered" evidence="1">
    <location>
        <begin position="1"/>
        <end position="22"/>
    </location>
</feature>
<accession>A0A2G8JP13</accession>
<protein>
    <submittedName>
        <fullName evidence="2">Uncharacterized protein</fullName>
    </submittedName>
</protein>
<feature type="compositionally biased region" description="Polar residues" evidence="1">
    <location>
        <begin position="304"/>
        <end position="313"/>
    </location>
</feature>
<organism evidence="2 3">
    <name type="scientific">Stichopus japonicus</name>
    <name type="common">Sea cucumber</name>
    <dbReference type="NCBI Taxonomy" id="307972"/>
    <lineage>
        <taxon>Eukaryota</taxon>
        <taxon>Metazoa</taxon>
        <taxon>Echinodermata</taxon>
        <taxon>Eleutherozoa</taxon>
        <taxon>Echinozoa</taxon>
        <taxon>Holothuroidea</taxon>
        <taxon>Aspidochirotacea</taxon>
        <taxon>Aspidochirotida</taxon>
        <taxon>Stichopodidae</taxon>
        <taxon>Apostichopus</taxon>
    </lineage>
</organism>
<dbReference type="AlphaFoldDB" id="A0A2G8JP13"/>
<dbReference type="OrthoDB" id="10494444at2759"/>
<feature type="compositionally biased region" description="Polar residues" evidence="1">
    <location>
        <begin position="276"/>
        <end position="296"/>
    </location>
</feature>
<dbReference type="EMBL" id="MRZV01001498">
    <property type="protein sequence ID" value="PIK37470.1"/>
    <property type="molecule type" value="Genomic_DNA"/>
</dbReference>